<dbReference type="Proteomes" id="UP001501821">
    <property type="component" value="Unassembled WGS sequence"/>
</dbReference>
<dbReference type="Pfam" id="PF18676">
    <property type="entry name" value="MBG_2"/>
    <property type="match status" value="5"/>
</dbReference>
<keyword evidence="1" id="KW-0732">Signal</keyword>
<feature type="signal peptide" evidence="1">
    <location>
        <begin position="1"/>
        <end position="28"/>
    </location>
</feature>
<feature type="domain" description="MBG" evidence="2">
    <location>
        <begin position="118"/>
        <end position="198"/>
    </location>
</feature>
<evidence type="ECO:0000313" key="3">
    <source>
        <dbReference type="EMBL" id="GAA3833628.1"/>
    </source>
</evidence>
<feature type="domain" description="MBG" evidence="2">
    <location>
        <begin position="289"/>
        <end position="369"/>
    </location>
</feature>
<dbReference type="InterPro" id="IPR041286">
    <property type="entry name" value="MBG_2"/>
</dbReference>
<gene>
    <name evidence="3" type="ORF">GCM10022242_38370</name>
</gene>
<protein>
    <recommendedName>
        <fullName evidence="2">MBG domain-containing protein</fullName>
    </recommendedName>
</protein>
<dbReference type="Gene3D" id="3.30.160.710">
    <property type="match status" value="5"/>
</dbReference>
<evidence type="ECO:0000256" key="1">
    <source>
        <dbReference type="SAM" id="SignalP"/>
    </source>
</evidence>
<evidence type="ECO:0000313" key="4">
    <source>
        <dbReference type="Proteomes" id="UP001501821"/>
    </source>
</evidence>
<dbReference type="RefSeq" id="WP_344778535.1">
    <property type="nucleotide sequence ID" value="NZ_BAABAH010000019.1"/>
</dbReference>
<feature type="domain" description="MBG" evidence="2">
    <location>
        <begin position="631"/>
        <end position="708"/>
    </location>
</feature>
<keyword evidence="4" id="KW-1185">Reference proteome</keyword>
<organism evidence="3 4">
    <name type="scientific">Nocardioides panacisoli</name>
    <dbReference type="NCBI Taxonomy" id="627624"/>
    <lineage>
        <taxon>Bacteria</taxon>
        <taxon>Bacillati</taxon>
        <taxon>Actinomycetota</taxon>
        <taxon>Actinomycetes</taxon>
        <taxon>Propionibacteriales</taxon>
        <taxon>Nocardioidaceae</taxon>
        <taxon>Nocardioides</taxon>
    </lineage>
</organism>
<dbReference type="EMBL" id="BAABAH010000019">
    <property type="protein sequence ID" value="GAA3833628.1"/>
    <property type="molecule type" value="Genomic_DNA"/>
</dbReference>
<proteinExistence type="predicted"/>
<feature type="chain" id="PRO_5046021227" description="MBG domain-containing protein" evidence="1">
    <location>
        <begin position="29"/>
        <end position="887"/>
    </location>
</feature>
<comment type="caution">
    <text evidence="3">The sequence shown here is derived from an EMBL/GenBank/DDBJ whole genome shotgun (WGS) entry which is preliminary data.</text>
</comment>
<sequence length="887" mass="88426">MPVRRSLAPVAILFALLSLLALPGTAHAAGTQVTVTVTGVQTYGGQPTFSGTTGVAGVTVSGMTCTGLTGGTPIAPTLAALGTYTIDGSTCSGGVLSNQSYTISGYSGGRLTVNRAALTVTAENKTRQYGDANPPLTYTVAGFVNGEGSSVLSGSPNLSTNATTTSAPGDYTISVSKGSLTATANNYVVNTFVPGKLTVQQKQVTISVTGAQTYGGPPTFTATTGVSGVTVSNVTCAKLSDGTPIAPTLAASGSYTIDGATCTGDVASGPNYTIGGWSGGKLTVNRAALTVTADDKTRQYGDPNPSFTYTVTGFVNGEDSSVLTGSPNLGSSATVNSAPGDYPISILRGSLAAPAGNYVLNTFVPGKLTVQQKQVTISVTGVQTYGGQPTFTATTGVSGLTVTHVSCTKLSDGTPIAPTLQALGSYTIDGATCTGDVPSSPNYTVAGWAGGKLTVNRAALTVTADDKTRDYGDPNPGFTYTVTGFVNGEDASVLTGSPNLGTSATAGSVPGDYPIAILKGSLAAPAGNYVLNTFVAGTLTVSPKPVAVAVTGAQTYGGAPLFAGSTGVAGLTVSGVSCAKLADGRAVAPDLPVADDYAIDPASCTGGVLSSTNYTIGSYTPATLDVSKAALTVTADDEHRTYGFANPPLGYAITGYQNGEDASVVSGAPTLSTTAVVKSDAGSYPIDIAAGTLSAANYRFVLVPGTFTIDKRQLTVAADPATRGYGEADPAFSASYTGFRNGDTAADLTGSPAFSTSATAASPPGAYPLDVAVGTLASPNYAFTGFTSSTLTIVPTTPAMTTKKMRNGVLSATLTFGTAHTPVAGATVTFTVGNGTNLACTAVTDASGTAECTASGLDRTLIQLAGYTAHFAGSPGLLPVDRHQGIL</sequence>
<reference evidence="4" key="1">
    <citation type="journal article" date="2019" name="Int. J. Syst. Evol. Microbiol.">
        <title>The Global Catalogue of Microorganisms (GCM) 10K type strain sequencing project: providing services to taxonomists for standard genome sequencing and annotation.</title>
        <authorList>
            <consortium name="The Broad Institute Genomics Platform"/>
            <consortium name="The Broad Institute Genome Sequencing Center for Infectious Disease"/>
            <person name="Wu L."/>
            <person name="Ma J."/>
        </authorList>
    </citation>
    <scope>NUCLEOTIDE SEQUENCE [LARGE SCALE GENOMIC DNA]</scope>
    <source>
        <strain evidence="4">JCM 16953</strain>
    </source>
</reference>
<name>A0ABP7J351_9ACTN</name>
<evidence type="ECO:0000259" key="2">
    <source>
        <dbReference type="Pfam" id="PF18676"/>
    </source>
</evidence>
<feature type="domain" description="MBG" evidence="2">
    <location>
        <begin position="460"/>
        <end position="540"/>
    </location>
</feature>
<feature type="domain" description="MBG" evidence="2">
    <location>
        <begin position="714"/>
        <end position="792"/>
    </location>
</feature>
<accession>A0ABP7J351</accession>